<sequence>MQRSFPAQSQPVLSRKSKISELEENLFSKLDNLFIDQPKKEQVQTLQPKVDLLEQAKQRIQQKKEANPSFFEEGRKKLAAQRKKDTFLITAVNSIPQKQQYKKQSQTSEYYKEETDCNNMLKDLIAQEERPYDDLAELRRMIAQTEQCMVEYVDDMHKLNKNVVKYNNEAKKIGMGVDAQLFDFVDHKCNKYLTKSKTTTIIKDKKY</sequence>
<dbReference type="EMBL" id="CAJJDP010000035">
    <property type="protein sequence ID" value="CAD8158169.1"/>
    <property type="molecule type" value="Genomic_DNA"/>
</dbReference>
<evidence type="ECO:0000313" key="2">
    <source>
        <dbReference type="Proteomes" id="UP000683925"/>
    </source>
</evidence>
<gene>
    <name evidence="1" type="ORF">POCTA_138.1.T0350051</name>
</gene>
<name>A0A8S1U481_PAROT</name>
<reference evidence="1" key="1">
    <citation type="submission" date="2021-01" db="EMBL/GenBank/DDBJ databases">
        <authorList>
            <consortium name="Genoscope - CEA"/>
            <person name="William W."/>
        </authorList>
    </citation>
    <scope>NUCLEOTIDE SEQUENCE</scope>
</reference>
<keyword evidence="2" id="KW-1185">Reference proteome</keyword>
<dbReference type="OMA" id="PQKQQYK"/>
<accession>A0A8S1U481</accession>
<dbReference type="AlphaFoldDB" id="A0A8S1U481"/>
<evidence type="ECO:0000313" key="1">
    <source>
        <dbReference type="EMBL" id="CAD8158169.1"/>
    </source>
</evidence>
<proteinExistence type="predicted"/>
<comment type="caution">
    <text evidence="1">The sequence shown here is derived from an EMBL/GenBank/DDBJ whole genome shotgun (WGS) entry which is preliminary data.</text>
</comment>
<protein>
    <submittedName>
        <fullName evidence="1">Uncharacterized protein</fullName>
    </submittedName>
</protein>
<dbReference type="Proteomes" id="UP000683925">
    <property type="component" value="Unassembled WGS sequence"/>
</dbReference>
<organism evidence="1 2">
    <name type="scientific">Paramecium octaurelia</name>
    <dbReference type="NCBI Taxonomy" id="43137"/>
    <lineage>
        <taxon>Eukaryota</taxon>
        <taxon>Sar</taxon>
        <taxon>Alveolata</taxon>
        <taxon>Ciliophora</taxon>
        <taxon>Intramacronucleata</taxon>
        <taxon>Oligohymenophorea</taxon>
        <taxon>Peniculida</taxon>
        <taxon>Parameciidae</taxon>
        <taxon>Paramecium</taxon>
    </lineage>
</organism>
<dbReference type="OrthoDB" id="298356at2759"/>